<dbReference type="PANTHER" id="PTHR10131">
    <property type="entry name" value="TNF RECEPTOR ASSOCIATED FACTOR"/>
    <property type="match status" value="1"/>
</dbReference>
<evidence type="ECO:0000256" key="5">
    <source>
        <dbReference type="SAM" id="Coils"/>
    </source>
</evidence>
<sequence length="387" mass="42966">MLCPICHCVMRQAVTLMCRGSHKACETCCQQWMERKPTCPCCQQELAKPHFNRDPLFNSFIQQLPVHCPKRPSCEWQGKLEDLTRHQTQECGQREVGCTHGGCTHRCPACALPGHLEGCQWKPVPCEKCAKVMPRKDIQGHLGTVCPAVEVPCPDCHQLFQRSTLDAHRAQCPEAPLPCPVQGCDAKVARCRLEEHIATAAPQHVTCLSRALQRTQAAMDECRAAQQRLQDEVAALRKQQAEQKAAMTDESRAAERLQDEVAALREQVDTLTVRCDPTHRIIFTVSPSTASWYHLDGRMPPTQPRPPIRPHATPFVGGECEKPSFVINAEASTALLYPWSNENKVIGLCDSSWFESSCLGIDGMVAARDPQRSPTGPEVSVADHTGR</sequence>
<evidence type="ECO:0000259" key="8">
    <source>
        <dbReference type="PROSITE" id="PS50145"/>
    </source>
</evidence>
<evidence type="ECO:0000259" key="7">
    <source>
        <dbReference type="PROSITE" id="PS50089"/>
    </source>
</evidence>
<dbReference type="SUPFAM" id="SSF49599">
    <property type="entry name" value="TRAF domain-like"/>
    <property type="match status" value="1"/>
</dbReference>
<dbReference type="Pfam" id="PF02176">
    <property type="entry name" value="zf-TRAF"/>
    <property type="match status" value="1"/>
</dbReference>
<protein>
    <submittedName>
        <fullName evidence="9">TNF receptor-associated factor 3</fullName>
    </submittedName>
</protein>
<feature type="domain" description="TRAF-type" evidence="8">
    <location>
        <begin position="167"/>
        <end position="207"/>
    </location>
</feature>
<gene>
    <name evidence="9" type="ORF">PAPYR_9718</name>
</gene>
<feature type="domain" description="RING-type" evidence="7">
    <location>
        <begin position="3"/>
        <end position="43"/>
    </location>
</feature>
<dbReference type="PROSITE" id="PS50145">
    <property type="entry name" value="ZF_TRAF"/>
    <property type="match status" value="2"/>
</dbReference>
<feature type="zinc finger region" description="TRAF-type" evidence="4">
    <location>
        <begin position="167"/>
        <end position="207"/>
    </location>
</feature>
<dbReference type="EMBL" id="JAPMOS010000111">
    <property type="protein sequence ID" value="KAJ4455329.1"/>
    <property type="molecule type" value="Genomic_DNA"/>
</dbReference>
<accession>A0ABQ8UDA5</accession>
<dbReference type="InterPro" id="IPR013083">
    <property type="entry name" value="Znf_RING/FYVE/PHD"/>
</dbReference>
<keyword evidence="5" id="KW-0175">Coiled coil</keyword>
<dbReference type="SUPFAM" id="SSF57850">
    <property type="entry name" value="RING/U-box"/>
    <property type="match status" value="1"/>
</dbReference>
<organism evidence="9 10">
    <name type="scientific">Paratrimastix pyriformis</name>
    <dbReference type="NCBI Taxonomy" id="342808"/>
    <lineage>
        <taxon>Eukaryota</taxon>
        <taxon>Metamonada</taxon>
        <taxon>Preaxostyla</taxon>
        <taxon>Paratrimastigidae</taxon>
        <taxon>Paratrimastix</taxon>
    </lineage>
</organism>
<dbReference type="Proteomes" id="UP001141327">
    <property type="component" value="Unassembled WGS sequence"/>
</dbReference>
<keyword evidence="1 4" id="KW-0479">Metal-binding</keyword>
<feature type="domain" description="TRAF-type" evidence="8">
    <location>
        <begin position="115"/>
        <end position="165"/>
    </location>
</feature>
<reference evidence="9" key="1">
    <citation type="journal article" date="2022" name="bioRxiv">
        <title>Genomics of Preaxostyla Flagellates Illuminates Evolutionary Transitions and the Path Towards Mitochondrial Loss.</title>
        <authorList>
            <person name="Novak L.V.F."/>
            <person name="Treitli S.C."/>
            <person name="Pyrih J."/>
            <person name="Halakuc P."/>
            <person name="Pipaliya S.V."/>
            <person name="Vacek V."/>
            <person name="Brzon O."/>
            <person name="Soukal P."/>
            <person name="Eme L."/>
            <person name="Dacks J.B."/>
            <person name="Karnkowska A."/>
            <person name="Elias M."/>
            <person name="Hampl V."/>
        </authorList>
    </citation>
    <scope>NUCLEOTIDE SEQUENCE</scope>
    <source>
        <strain evidence="9">RCP-MX</strain>
    </source>
</reference>
<name>A0ABQ8UDA5_9EUKA</name>
<evidence type="ECO:0000256" key="6">
    <source>
        <dbReference type="SAM" id="MobiDB-lite"/>
    </source>
</evidence>
<evidence type="ECO:0000256" key="3">
    <source>
        <dbReference type="ARBA" id="ARBA00022833"/>
    </source>
</evidence>
<keyword evidence="3 4" id="KW-0862">Zinc</keyword>
<feature type="zinc finger region" description="TRAF-type" evidence="4">
    <location>
        <begin position="115"/>
        <end position="165"/>
    </location>
</feature>
<dbReference type="Gene3D" id="3.30.40.10">
    <property type="entry name" value="Zinc/RING finger domain, C3HC4 (zinc finger)"/>
    <property type="match status" value="3"/>
</dbReference>
<keyword evidence="2 4" id="KW-0863">Zinc-finger</keyword>
<dbReference type="InterPro" id="IPR001293">
    <property type="entry name" value="Znf_TRAF"/>
</dbReference>
<dbReference type="InterPro" id="IPR001841">
    <property type="entry name" value="Znf_RING"/>
</dbReference>
<keyword evidence="9" id="KW-0675">Receptor</keyword>
<evidence type="ECO:0000256" key="4">
    <source>
        <dbReference type="PROSITE-ProRule" id="PRU00207"/>
    </source>
</evidence>
<proteinExistence type="predicted"/>
<evidence type="ECO:0000313" key="10">
    <source>
        <dbReference type="Proteomes" id="UP001141327"/>
    </source>
</evidence>
<feature type="coiled-coil region" evidence="5">
    <location>
        <begin position="212"/>
        <end position="274"/>
    </location>
</feature>
<dbReference type="PROSITE" id="PS50089">
    <property type="entry name" value="ZF_RING_2"/>
    <property type="match status" value="1"/>
</dbReference>
<comment type="caution">
    <text evidence="9">The sequence shown here is derived from an EMBL/GenBank/DDBJ whole genome shotgun (WGS) entry which is preliminary data.</text>
</comment>
<evidence type="ECO:0000256" key="2">
    <source>
        <dbReference type="ARBA" id="ARBA00022771"/>
    </source>
</evidence>
<feature type="region of interest" description="Disordered" evidence="6">
    <location>
        <begin position="367"/>
        <end position="387"/>
    </location>
</feature>
<dbReference type="PANTHER" id="PTHR10131:SF94">
    <property type="entry name" value="TNF RECEPTOR-ASSOCIATED FACTOR 4"/>
    <property type="match status" value="1"/>
</dbReference>
<evidence type="ECO:0000256" key="1">
    <source>
        <dbReference type="ARBA" id="ARBA00022723"/>
    </source>
</evidence>
<keyword evidence="10" id="KW-1185">Reference proteome</keyword>
<evidence type="ECO:0000313" key="9">
    <source>
        <dbReference type="EMBL" id="KAJ4455329.1"/>
    </source>
</evidence>